<dbReference type="Gene3D" id="2.40.50.170">
    <property type="entry name" value="Cysteine proteinases. Chain C"/>
    <property type="match status" value="1"/>
</dbReference>
<dbReference type="EMBL" id="SPHZ02000002">
    <property type="protein sequence ID" value="KAF0928619.1"/>
    <property type="molecule type" value="Genomic_DNA"/>
</dbReference>
<dbReference type="Pfam" id="PF00112">
    <property type="entry name" value="Peptidase_C1"/>
    <property type="match status" value="1"/>
</dbReference>
<dbReference type="Proteomes" id="UP000479710">
    <property type="component" value="Unassembled WGS sequence"/>
</dbReference>
<organism evidence="2 3">
    <name type="scientific">Oryza meyeriana var. granulata</name>
    <dbReference type="NCBI Taxonomy" id="110450"/>
    <lineage>
        <taxon>Eukaryota</taxon>
        <taxon>Viridiplantae</taxon>
        <taxon>Streptophyta</taxon>
        <taxon>Embryophyta</taxon>
        <taxon>Tracheophyta</taxon>
        <taxon>Spermatophyta</taxon>
        <taxon>Magnoliopsida</taxon>
        <taxon>Liliopsida</taxon>
        <taxon>Poales</taxon>
        <taxon>Poaceae</taxon>
        <taxon>BOP clade</taxon>
        <taxon>Oryzoideae</taxon>
        <taxon>Oryzeae</taxon>
        <taxon>Oryzinae</taxon>
        <taxon>Oryza</taxon>
        <taxon>Oryza meyeriana</taxon>
    </lineage>
</organism>
<dbReference type="GO" id="GO:0006508">
    <property type="term" value="P:proteolysis"/>
    <property type="evidence" value="ECO:0007669"/>
    <property type="project" value="InterPro"/>
</dbReference>
<comment type="caution">
    <text evidence="2">The sequence shown here is derived from an EMBL/GenBank/DDBJ whole genome shotgun (WGS) entry which is preliminary data.</text>
</comment>
<proteinExistence type="predicted"/>
<name>A0A6G1EVK1_9ORYZ</name>
<dbReference type="SUPFAM" id="SSF54001">
    <property type="entry name" value="Cysteine proteinases"/>
    <property type="match status" value="1"/>
</dbReference>
<dbReference type="GO" id="GO:0008234">
    <property type="term" value="F:cysteine-type peptidase activity"/>
    <property type="evidence" value="ECO:0007669"/>
    <property type="project" value="InterPro"/>
</dbReference>
<reference evidence="2 3" key="1">
    <citation type="submission" date="2019-11" db="EMBL/GenBank/DDBJ databases">
        <title>Whole genome sequence of Oryza granulata.</title>
        <authorList>
            <person name="Li W."/>
        </authorList>
    </citation>
    <scope>NUCLEOTIDE SEQUENCE [LARGE SCALE GENOMIC DNA]</scope>
    <source>
        <strain evidence="3">cv. Menghai</strain>
        <tissue evidence="2">Leaf</tissue>
    </source>
</reference>
<dbReference type="SMART" id="SM00645">
    <property type="entry name" value="Pept_C1"/>
    <property type="match status" value="1"/>
</dbReference>
<dbReference type="InterPro" id="IPR000668">
    <property type="entry name" value="Peptidase_C1A_C"/>
</dbReference>
<protein>
    <recommendedName>
        <fullName evidence="1">Peptidase C1A papain C-terminal domain-containing protein</fullName>
    </recommendedName>
</protein>
<gene>
    <name evidence="2" type="ORF">E2562_006056</name>
</gene>
<evidence type="ECO:0000313" key="2">
    <source>
        <dbReference type="EMBL" id="KAF0928619.1"/>
    </source>
</evidence>
<accession>A0A6G1EVK1</accession>
<evidence type="ECO:0000313" key="3">
    <source>
        <dbReference type="Proteomes" id="UP000479710"/>
    </source>
</evidence>
<evidence type="ECO:0000259" key="1">
    <source>
        <dbReference type="SMART" id="SM00645"/>
    </source>
</evidence>
<feature type="domain" description="Peptidase C1A papain C-terminal" evidence="1">
    <location>
        <begin position="227"/>
        <end position="401"/>
    </location>
</feature>
<dbReference type="Gene3D" id="3.90.70.10">
    <property type="entry name" value="Cysteine proteinases"/>
    <property type="match status" value="1"/>
</dbReference>
<dbReference type="OrthoDB" id="1064180at2759"/>
<feature type="non-terminal residue" evidence="2">
    <location>
        <position position="1"/>
    </location>
</feature>
<dbReference type="InterPro" id="IPR038765">
    <property type="entry name" value="Papain-like_cys_pep_sf"/>
</dbReference>
<keyword evidence="3" id="KW-1185">Reference proteome</keyword>
<dbReference type="AlphaFoldDB" id="A0A6G1EVK1"/>
<sequence length="409" mass="46833">GISSLLKMSKSNDSTLKYLKIWLGSPFPNVKTLQDSVISLHDRNRAASKSLLVLASWFHTYQTRIEEEALWMLDFPTAIDALSEKFSFVESGLIYWLEQGSKMLPLIEKLQAGLIHEYNFESQFSDLCNALNLCWRLSHLVEGCIPLVERTKVLCLECVDHERLLNEKLILSQRFLKAESDLEANYPKVEELFGSLKREMEKVRAKFNPVLSCEDPEVAFQKAMHGKEFSWRGRTFHGMNILPAVKKQGKNQCAFVATVSAVESLYKKDFASLSALRGCSCNQPKEFVLQLSENHLQDMVVEYLASNKCKYKLEVCLERMKVQGVVSQENYKSPIAQDFQRYRIKDFKRINPNDFKKAGYGKTDDGMPYYIYQNSYGPNWGSGGFGRISATSVHGMYAADIWVVDRKKE</sequence>